<protein>
    <submittedName>
        <fullName evidence="1">Uncharacterized protein</fullName>
    </submittedName>
</protein>
<proteinExistence type="predicted"/>
<dbReference type="Proteomes" id="UP000034947">
    <property type="component" value="Unassembled WGS sequence"/>
</dbReference>
<organism evidence="1 2">
    <name type="scientific">Aspergillus ochraceoroseus</name>
    <dbReference type="NCBI Taxonomy" id="138278"/>
    <lineage>
        <taxon>Eukaryota</taxon>
        <taxon>Fungi</taxon>
        <taxon>Dikarya</taxon>
        <taxon>Ascomycota</taxon>
        <taxon>Pezizomycotina</taxon>
        <taxon>Eurotiomycetes</taxon>
        <taxon>Eurotiomycetidae</taxon>
        <taxon>Eurotiales</taxon>
        <taxon>Aspergillaceae</taxon>
        <taxon>Aspergillus</taxon>
        <taxon>Aspergillus subgen. Nidulantes</taxon>
    </lineage>
</organism>
<keyword evidence="2" id="KW-1185">Reference proteome</keyword>
<evidence type="ECO:0000313" key="1">
    <source>
        <dbReference type="EMBL" id="KKK21743.1"/>
    </source>
</evidence>
<sequence length="78" mass="8746">MKYIIGGTQYEARSEGQVAIGPREQSLPIVSFTGWFIGQTWSEFFWGNTQYNVGTACENPGCLEGKQGIDAFTRSFRE</sequence>
<dbReference type="AlphaFoldDB" id="A0A0F8UQJ6"/>
<comment type="caution">
    <text evidence="1">The sequence shown here is derived from an EMBL/GenBank/DDBJ whole genome shotgun (WGS) entry which is preliminary data.</text>
</comment>
<dbReference type="OrthoDB" id="4486482at2759"/>
<name>A0A0F8UQJ6_9EURO</name>
<reference evidence="1 2" key="1">
    <citation type="submission" date="2015-02" db="EMBL/GenBank/DDBJ databases">
        <title>Draft Genome Sequences of Two Closely-Related Aflatoxigenic Aspergillus Species Obtained from the Cote d'Ivoire.</title>
        <authorList>
            <person name="Moore G.G."/>
            <person name="Beltz S.B."/>
            <person name="Mack B.M."/>
        </authorList>
    </citation>
    <scope>NUCLEOTIDE SEQUENCE [LARGE SCALE GENOMIC DNA]</scope>
    <source>
        <strain evidence="1 2">SRRC1432</strain>
    </source>
</reference>
<gene>
    <name evidence="1" type="ORF">AOCH_007578</name>
</gene>
<evidence type="ECO:0000313" key="2">
    <source>
        <dbReference type="Proteomes" id="UP000034947"/>
    </source>
</evidence>
<dbReference type="EMBL" id="JYKN01001109">
    <property type="protein sequence ID" value="KKK21743.1"/>
    <property type="molecule type" value="Genomic_DNA"/>
</dbReference>
<accession>A0A0F8UQJ6</accession>